<protein>
    <submittedName>
        <fullName evidence="1">Uncharacterized protein</fullName>
    </submittedName>
</protein>
<dbReference type="AlphaFoldDB" id="A0A9D3YFH5"/>
<reference evidence="1" key="2">
    <citation type="submission" date="2020-11" db="EMBL/GenBank/DDBJ databases">
        <authorList>
            <person name="McCartney M.A."/>
            <person name="Auch B."/>
            <person name="Kono T."/>
            <person name="Mallez S."/>
            <person name="Becker A."/>
            <person name="Gohl D.M."/>
            <person name="Silverstein K.A.T."/>
            <person name="Koren S."/>
            <person name="Bechman K.B."/>
            <person name="Herman A."/>
            <person name="Abrahante J.E."/>
            <person name="Garbe J."/>
        </authorList>
    </citation>
    <scope>NUCLEOTIDE SEQUENCE</scope>
    <source>
        <strain evidence="1">Duluth1</strain>
        <tissue evidence="1">Whole animal</tissue>
    </source>
</reference>
<evidence type="ECO:0000313" key="2">
    <source>
        <dbReference type="Proteomes" id="UP000828390"/>
    </source>
</evidence>
<organism evidence="1 2">
    <name type="scientific">Dreissena polymorpha</name>
    <name type="common">Zebra mussel</name>
    <name type="synonym">Mytilus polymorpha</name>
    <dbReference type="NCBI Taxonomy" id="45954"/>
    <lineage>
        <taxon>Eukaryota</taxon>
        <taxon>Metazoa</taxon>
        <taxon>Spiralia</taxon>
        <taxon>Lophotrochozoa</taxon>
        <taxon>Mollusca</taxon>
        <taxon>Bivalvia</taxon>
        <taxon>Autobranchia</taxon>
        <taxon>Heteroconchia</taxon>
        <taxon>Euheterodonta</taxon>
        <taxon>Imparidentia</taxon>
        <taxon>Neoheterodontei</taxon>
        <taxon>Myida</taxon>
        <taxon>Dreissenoidea</taxon>
        <taxon>Dreissenidae</taxon>
        <taxon>Dreissena</taxon>
    </lineage>
</organism>
<comment type="caution">
    <text evidence="1">The sequence shown here is derived from an EMBL/GenBank/DDBJ whole genome shotgun (WGS) entry which is preliminary data.</text>
</comment>
<accession>A0A9D3YFH5</accession>
<sequence length="57" mass="6720">MPTKSLQGNGEMGFTWIICRFQEVEILPLSVKNKRSRLYFKHFSNTIGSVQWQDKMI</sequence>
<name>A0A9D3YFH5_DREPO</name>
<dbReference type="Proteomes" id="UP000828390">
    <property type="component" value="Unassembled WGS sequence"/>
</dbReference>
<proteinExistence type="predicted"/>
<reference evidence="1" key="1">
    <citation type="journal article" date="2019" name="bioRxiv">
        <title>The Genome of the Zebra Mussel, Dreissena polymorpha: A Resource for Invasive Species Research.</title>
        <authorList>
            <person name="McCartney M.A."/>
            <person name="Auch B."/>
            <person name="Kono T."/>
            <person name="Mallez S."/>
            <person name="Zhang Y."/>
            <person name="Obille A."/>
            <person name="Becker A."/>
            <person name="Abrahante J.E."/>
            <person name="Garbe J."/>
            <person name="Badalamenti J.P."/>
            <person name="Herman A."/>
            <person name="Mangelson H."/>
            <person name="Liachko I."/>
            <person name="Sullivan S."/>
            <person name="Sone E.D."/>
            <person name="Koren S."/>
            <person name="Silverstein K.A.T."/>
            <person name="Beckman K.B."/>
            <person name="Gohl D.M."/>
        </authorList>
    </citation>
    <scope>NUCLEOTIDE SEQUENCE</scope>
    <source>
        <strain evidence="1">Duluth1</strain>
        <tissue evidence="1">Whole animal</tissue>
    </source>
</reference>
<gene>
    <name evidence="1" type="ORF">DPMN_074510</name>
</gene>
<keyword evidence="2" id="KW-1185">Reference proteome</keyword>
<evidence type="ECO:0000313" key="1">
    <source>
        <dbReference type="EMBL" id="KAH3699552.1"/>
    </source>
</evidence>
<dbReference type="EMBL" id="JAIWYP010000015">
    <property type="protein sequence ID" value="KAH3699552.1"/>
    <property type="molecule type" value="Genomic_DNA"/>
</dbReference>